<keyword evidence="7" id="KW-0812">Transmembrane</keyword>
<feature type="domain" description="Histidine kinase" evidence="8">
    <location>
        <begin position="587"/>
        <end position="809"/>
    </location>
</feature>
<feature type="modified residue" description="4-aspartylphosphate" evidence="5">
    <location>
        <position position="888"/>
    </location>
</feature>
<keyword evidence="4" id="KW-0902">Two-component regulatory system</keyword>
<dbReference type="InterPro" id="IPR011006">
    <property type="entry name" value="CheY-like_superfamily"/>
</dbReference>
<evidence type="ECO:0000256" key="7">
    <source>
        <dbReference type="SAM" id="Phobius"/>
    </source>
</evidence>
<dbReference type="RefSeq" id="WP_377065520.1">
    <property type="nucleotide sequence ID" value="NZ_JBHSJJ010000008.1"/>
</dbReference>
<dbReference type="Gene3D" id="3.40.50.2300">
    <property type="match status" value="1"/>
</dbReference>
<dbReference type="InterPro" id="IPR005467">
    <property type="entry name" value="His_kinase_dom"/>
</dbReference>
<dbReference type="InterPro" id="IPR036890">
    <property type="entry name" value="HATPase_C_sf"/>
</dbReference>
<comment type="catalytic activity">
    <reaction evidence="1">
        <text>ATP + protein L-histidine = ADP + protein N-phospho-L-histidine.</text>
        <dbReference type="EC" id="2.7.13.3"/>
    </reaction>
</comment>
<dbReference type="Pfam" id="PF00512">
    <property type="entry name" value="HisKA"/>
    <property type="match status" value="1"/>
</dbReference>
<dbReference type="InterPro" id="IPR035965">
    <property type="entry name" value="PAS-like_dom_sf"/>
</dbReference>
<dbReference type="PROSITE" id="PS50109">
    <property type="entry name" value="HIS_KIN"/>
    <property type="match status" value="1"/>
</dbReference>
<accession>A0ABV9T344</accession>
<feature type="domain" description="PAS" evidence="10">
    <location>
        <begin position="450"/>
        <end position="520"/>
    </location>
</feature>
<keyword evidence="13" id="KW-1185">Reference proteome</keyword>
<dbReference type="Proteomes" id="UP001595818">
    <property type="component" value="Unassembled WGS sequence"/>
</dbReference>
<keyword evidence="7" id="KW-0472">Membrane</keyword>
<dbReference type="InterPro" id="IPR004358">
    <property type="entry name" value="Sig_transdc_His_kin-like_C"/>
</dbReference>
<dbReference type="Pfam" id="PF13426">
    <property type="entry name" value="PAS_9"/>
    <property type="match status" value="1"/>
</dbReference>
<evidence type="ECO:0000256" key="2">
    <source>
        <dbReference type="ARBA" id="ARBA00012438"/>
    </source>
</evidence>
<dbReference type="InterPro" id="IPR036097">
    <property type="entry name" value="HisK_dim/P_sf"/>
</dbReference>
<name>A0ABV9T344_9BACT</name>
<evidence type="ECO:0000313" key="13">
    <source>
        <dbReference type="Proteomes" id="UP001595818"/>
    </source>
</evidence>
<organism evidence="12 13">
    <name type="scientific">Negadavirga shengliensis</name>
    <dbReference type="NCBI Taxonomy" id="1389218"/>
    <lineage>
        <taxon>Bacteria</taxon>
        <taxon>Pseudomonadati</taxon>
        <taxon>Bacteroidota</taxon>
        <taxon>Cytophagia</taxon>
        <taxon>Cytophagales</taxon>
        <taxon>Cyclobacteriaceae</taxon>
        <taxon>Negadavirga</taxon>
    </lineage>
</organism>
<evidence type="ECO:0000259" key="10">
    <source>
        <dbReference type="PROSITE" id="PS50112"/>
    </source>
</evidence>
<dbReference type="SMART" id="SM00388">
    <property type="entry name" value="HisKA"/>
    <property type="match status" value="1"/>
</dbReference>
<dbReference type="Pfam" id="PF02518">
    <property type="entry name" value="HATPase_c"/>
    <property type="match status" value="1"/>
</dbReference>
<dbReference type="PROSITE" id="PS50112">
    <property type="entry name" value="PAS"/>
    <property type="match status" value="1"/>
</dbReference>
<dbReference type="InterPro" id="IPR003661">
    <property type="entry name" value="HisK_dim/P_dom"/>
</dbReference>
<dbReference type="InterPro" id="IPR013656">
    <property type="entry name" value="PAS_4"/>
</dbReference>
<reference evidence="13" key="1">
    <citation type="journal article" date="2019" name="Int. J. Syst. Evol. Microbiol.">
        <title>The Global Catalogue of Microorganisms (GCM) 10K type strain sequencing project: providing services to taxonomists for standard genome sequencing and annotation.</title>
        <authorList>
            <consortium name="The Broad Institute Genomics Platform"/>
            <consortium name="The Broad Institute Genome Sequencing Center for Infectious Disease"/>
            <person name="Wu L."/>
            <person name="Ma J."/>
        </authorList>
    </citation>
    <scope>NUCLEOTIDE SEQUENCE [LARGE SCALE GENOMIC DNA]</scope>
    <source>
        <strain evidence="13">CGMCC 4.7466</strain>
    </source>
</reference>
<dbReference type="InterPro" id="IPR000014">
    <property type="entry name" value="PAS"/>
</dbReference>
<dbReference type="EMBL" id="JBHSJJ010000008">
    <property type="protein sequence ID" value="MFC4872937.1"/>
    <property type="molecule type" value="Genomic_DNA"/>
</dbReference>
<dbReference type="SMART" id="SM00448">
    <property type="entry name" value="REC"/>
    <property type="match status" value="1"/>
</dbReference>
<evidence type="ECO:0000256" key="5">
    <source>
        <dbReference type="PROSITE-ProRule" id="PRU00169"/>
    </source>
</evidence>
<dbReference type="SMART" id="SM00387">
    <property type="entry name" value="HATPase_c"/>
    <property type="match status" value="1"/>
</dbReference>
<comment type="caution">
    <text evidence="12">The sequence shown here is derived from an EMBL/GenBank/DDBJ whole genome shotgun (WGS) entry which is preliminary data.</text>
</comment>
<evidence type="ECO:0000256" key="6">
    <source>
        <dbReference type="SAM" id="Coils"/>
    </source>
</evidence>
<dbReference type="PANTHER" id="PTHR45339:SF1">
    <property type="entry name" value="HYBRID SIGNAL TRANSDUCTION HISTIDINE KINASE J"/>
    <property type="match status" value="1"/>
</dbReference>
<dbReference type="SUPFAM" id="SSF52172">
    <property type="entry name" value="CheY-like"/>
    <property type="match status" value="1"/>
</dbReference>
<protein>
    <recommendedName>
        <fullName evidence="2">histidine kinase</fullName>
        <ecNumber evidence="2">2.7.13.3</ecNumber>
    </recommendedName>
</protein>
<dbReference type="Pfam" id="PF00072">
    <property type="entry name" value="Response_reg"/>
    <property type="match status" value="1"/>
</dbReference>
<dbReference type="PRINTS" id="PR00344">
    <property type="entry name" value="BCTRLSENSOR"/>
</dbReference>
<dbReference type="SUPFAM" id="SSF47384">
    <property type="entry name" value="Homodimeric domain of signal transducing histidine kinase"/>
    <property type="match status" value="1"/>
</dbReference>
<evidence type="ECO:0000259" key="11">
    <source>
        <dbReference type="PROSITE" id="PS50113"/>
    </source>
</evidence>
<proteinExistence type="predicted"/>
<dbReference type="SMART" id="SM00091">
    <property type="entry name" value="PAS"/>
    <property type="match status" value="2"/>
</dbReference>
<dbReference type="Gene3D" id="3.30.450.20">
    <property type="entry name" value="PAS domain"/>
    <property type="match status" value="2"/>
</dbReference>
<feature type="domain" description="PAC" evidence="11">
    <location>
        <begin position="397"/>
        <end position="449"/>
    </location>
</feature>
<keyword evidence="3 5" id="KW-0597">Phosphoprotein</keyword>
<dbReference type="CDD" id="cd16922">
    <property type="entry name" value="HATPase_EvgS-ArcB-TorS-like"/>
    <property type="match status" value="1"/>
</dbReference>
<dbReference type="PROSITE" id="PS50113">
    <property type="entry name" value="PAC"/>
    <property type="match status" value="1"/>
</dbReference>
<dbReference type="InterPro" id="IPR000700">
    <property type="entry name" value="PAS-assoc_C"/>
</dbReference>
<dbReference type="EC" id="2.7.13.3" evidence="2"/>
<evidence type="ECO:0000259" key="9">
    <source>
        <dbReference type="PROSITE" id="PS50110"/>
    </source>
</evidence>
<evidence type="ECO:0000313" key="12">
    <source>
        <dbReference type="EMBL" id="MFC4872937.1"/>
    </source>
</evidence>
<keyword evidence="6" id="KW-0175">Coiled coil</keyword>
<feature type="domain" description="Response regulatory" evidence="9">
    <location>
        <begin position="839"/>
        <end position="955"/>
    </location>
</feature>
<sequence length="961" mass="110175">MTDFLSKRRNIKNRTERFWWLIGLSMASIIFTFFLAVLFYNSLSKNLIEYRKLFLNKQVELAANEVQRNYSNLYDDLIFFANNLEDKSAQISDHQNGLIDEARIRRLLNNYLSLLDTVFIETGNQTAYYHVSPTNYFVSKIVPRNLSDISCGECLHVTSNGGKVKMLIMMDLHSFFWEHLSNYYLGPDNYKLLYENGELTNISYYQKQSEVSLDKGLFEQIEREIEGGLRGEYEGPVKIGDEQASNAILVQYPFSLAYLDKNLAFVFFQKRATIISGIYGNYFYLFAALFGLLFLVILFLSKYFKITSENNRLLEKKSRDLDQLLRQQTMLLQQSKGFIYYRDKNWKLYQVSENVEDVLGYSVKMYENMPSEDFMVDDYEAFQKAVDDVVRKKKDYYYYETNVVRQDGQKIRVRLFEKLFYDEEGAFKGGVGICTDINDKYLADQELIRSENRLRSVLKSLPDIIYIYNNQGEFLDYYLQNEDLLVEPPHKSLGKNIKDIIGPEGGEKTMKAFQRALKSGKMQTEELDLLLGIGRRYFEVRFFKLDETRIMSVARDITGQKLWERGLREAKEAAENANKEKSNFLANMSHEIRTPLNGLLGIVGLLDKTELTTEQRNLLSIVFDSGESLLNIVNDILDYSKIEAGKMELDFSRLSIKSEIERIINIFSGMAIDKNISINLDVDPDVPKYIELDKEKLSQIFFNIIGNAVKFSRKGGTVQVSVKCESVFIENVILNCSVQDNGMGIARDKLNQLTKPFTQVGSTSNVDYKGTGLGLAIANKLIELMGGVLQIESELGIGSVFSFTIIGRTCEEKPEKKLPEEIKDDSVELEKMAEEYPLKILLAEDNEINLKFMVMLLGQMGYTVDVAINGLEAVKMVEENTYDLIFMDNQMPGMNGMDATKYIRNLKNGKSVTIIGLSASVFKEDIEKALSIGMNGYLTKPVKINEIVEKIRICSHELAGR</sequence>
<dbReference type="Gene3D" id="1.10.287.130">
    <property type="match status" value="1"/>
</dbReference>
<dbReference type="CDD" id="cd00082">
    <property type="entry name" value="HisKA"/>
    <property type="match status" value="1"/>
</dbReference>
<dbReference type="PANTHER" id="PTHR45339">
    <property type="entry name" value="HYBRID SIGNAL TRANSDUCTION HISTIDINE KINASE J"/>
    <property type="match status" value="1"/>
</dbReference>
<evidence type="ECO:0000259" key="8">
    <source>
        <dbReference type="PROSITE" id="PS50109"/>
    </source>
</evidence>
<dbReference type="PROSITE" id="PS50110">
    <property type="entry name" value="RESPONSE_REGULATORY"/>
    <property type="match status" value="1"/>
</dbReference>
<feature type="transmembrane region" description="Helical" evidence="7">
    <location>
        <begin position="18"/>
        <end position="40"/>
    </location>
</feature>
<dbReference type="Pfam" id="PF08448">
    <property type="entry name" value="PAS_4"/>
    <property type="match status" value="1"/>
</dbReference>
<dbReference type="CDD" id="cd00130">
    <property type="entry name" value="PAS"/>
    <property type="match status" value="2"/>
</dbReference>
<evidence type="ECO:0000256" key="4">
    <source>
        <dbReference type="ARBA" id="ARBA00023012"/>
    </source>
</evidence>
<dbReference type="SUPFAM" id="SSF55785">
    <property type="entry name" value="PYP-like sensor domain (PAS domain)"/>
    <property type="match status" value="2"/>
</dbReference>
<dbReference type="NCBIfam" id="TIGR00229">
    <property type="entry name" value="sensory_box"/>
    <property type="match status" value="1"/>
</dbReference>
<dbReference type="Gene3D" id="3.30.565.10">
    <property type="entry name" value="Histidine kinase-like ATPase, C-terminal domain"/>
    <property type="match status" value="1"/>
</dbReference>
<dbReference type="SUPFAM" id="SSF55874">
    <property type="entry name" value="ATPase domain of HSP90 chaperone/DNA topoisomerase II/histidine kinase"/>
    <property type="match status" value="1"/>
</dbReference>
<evidence type="ECO:0000256" key="3">
    <source>
        <dbReference type="ARBA" id="ARBA00022553"/>
    </source>
</evidence>
<evidence type="ECO:0000256" key="1">
    <source>
        <dbReference type="ARBA" id="ARBA00000085"/>
    </source>
</evidence>
<dbReference type="InterPro" id="IPR003594">
    <property type="entry name" value="HATPase_dom"/>
</dbReference>
<dbReference type="InterPro" id="IPR001789">
    <property type="entry name" value="Sig_transdc_resp-reg_receiver"/>
</dbReference>
<feature type="coiled-coil region" evidence="6">
    <location>
        <begin position="560"/>
        <end position="587"/>
    </location>
</feature>
<feature type="transmembrane region" description="Helical" evidence="7">
    <location>
        <begin position="282"/>
        <end position="304"/>
    </location>
</feature>
<gene>
    <name evidence="12" type="ORF">ACFPFU_14665</name>
</gene>
<keyword evidence="7" id="KW-1133">Transmembrane helix</keyword>
<dbReference type="CDD" id="cd17546">
    <property type="entry name" value="REC_hyHK_CKI1_RcsC-like"/>
    <property type="match status" value="1"/>
</dbReference>